<dbReference type="Proteomes" id="UP000799779">
    <property type="component" value="Unassembled WGS sequence"/>
</dbReference>
<dbReference type="Pfam" id="PF12660">
    <property type="entry name" value="zf-TFIIIC"/>
    <property type="match status" value="1"/>
</dbReference>
<dbReference type="GO" id="GO:0004402">
    <property type="term" value="F:histone acetyltransferase activity"/>
    <property type="evidence" value="ECO:0007669"/>
    <property type="project" value="InterPro"/>
</dbReference>
<dbReference type="InterPro" id="IPR044230">
    <property type="entry name" value="GTF3C4"/>
</dbReference>
<protein>
    <recommendedName>
        <fullName evidence="5">Transcription factor IIIC putative zinc-finger domain-containing protein</fullName>
    </recommendedName>
</protein>
<feature type="domain" description="Transcription factor IIIC putative zinc-finger" evidence="2">
    <location>
        <begin position="659"/>
        <end position="766"/>
    </location>
</feature>
<evidence type="ECO:0000313" key="3">
    <source>
        <dbReference type="EMBL" id="KAF2007804.1"/>
    </source>
</evidence>
<proteinExistence type="predicted"/>
<dbReference type="GO" id="GO:0000127">
    <property type="term" value="C:transcription factor TFIIIC complex"/>
    <property type="evidence" value="ECO:0007669"/>
    <property type="project" value="InterPro"/>
</dbReference>
<dbReference type="GO" id="GO:0006384">
    <property type="term" value="P:transcription initiation at RNA polymerase III promoter"/>
    <property type="evidence" value="ECO:0007669"/>
    <property type="project" value="InterPro"/>
</dbReference>
<name>A0A6A5X4L3_9PLEO</name>
<dbReference type="PANTHER" id="PTHR15496:SF2">
    <property type="entry name" value="GENERAL TRANSCRIPTION FACTOR 3C POLYPEPTIDE 4"/>
    <property type="match status" value="1"/>
</dbReference>
<keyword evidence="4" id="KW-1185">Reference proteome</keyword>
<evidence type="ECO:0000313" key="4">
    <source>
        <dbReference type="Proteomes" id="UP000799779"/>
    </source>
</evidence>
<accession>A0A6A5X4L3</accession>
<gene>
    <name evidence="3" type="ORF">P154DRAFT_4061</name>
</gene>
<dbReference type="OrthoDB" id="6021743at2759"/>
<dbReference type="AlphaFoldDB" id="A0A6A5X4L3"/>
<evidence type="ECO:0000259" key="1">
    <source>
        <dbReference type="Pfam" id="PF12657"/>
    </source>
</evidence>
<sequence>MSDVTELRCWPCVTCAIDWSQDGIIALASEDQVELLFPNTETYDSEIDTTQWKHFPIQVPGFTEKELPLREPGPLEVFSVGEEISNSIPITLLWSPPGLAKHKRCALGVLTSNLVLSIWAPEGKVEDETSWSRRLIINDTLATYFETTTGEQDSHITSNPANQLMLRKRVRAFAWSPPLPCTTSSGIVGTQLSWGQHMVAIANDDNHVIFLAVNSPTSSFGPDDKWSADVLGHFSVTPHEDNIIADPFNLDDLLQQQRHISHIAWGPWIEDEKSLYSVVAYATNDDVRGIVVTYNDGELAFREEFVYADISMRYNGPMIWCPGLSADGKLTLALFSNTGLICLTVSKDDASLDSKASHDLDGRWDPTSGAAFDLSREIPRLHFSSHTSTTRYPTSAVKVTPNKLHGTEEPYWRSQIDESEVYYSMLHDLNGNAQAKVWGLATSALRDHIASCYTIHPTDMIEYGIPAERWCTVAVNNLRPAHDELVFPKTHVTAEGLAFSIRKWVDWNLEDEKDMPKIKQRILDNLFAAYGPVNRHNNTTGHNEGPYSKELIMEGEAAAIKSFKFHAFLSPDTLKDRYSFLFDTICTSNPSIDADATYAAKTMIALRLCEQVHKLSTVSETSGSLDEEILKYNDVTVRYISAISGMDREEANEAGAAEEDVVIESCGFCDAPIPFDDLWSATCTAGHGYFRCGITFLAIQDTDMSKNCGICGTAYLSDDYVTEPDVEDEELDVRGQAEGAERTRKATLARIVFQACDVCIYCGGKFVGPEDMKSDC</sequence>
<evidence type="ECO:0000259" key="2">
    <source>
        <dbReference type="Pfam" id="PF12660"/>
    </source>
</evidence>
<reference evidence="3" key="1">
    <citation type="journal article" date="2020" name="Stud. Mycol.">
        <title>101 Dothideomycetes genomes: a test case for predicting lifestyles and emergence of pathogens.</title>
        <authorList>
            <person name="Haridas S."/>
            <person name="Albert R."/>
            <person name="Binder M."/>
            <person name="Bloem J."/>
            <person name="Labutti K."/>
            <person name="Salamov A."/>
            <person name="Andreopoulos B."/>
            <person name="Baker S."/>
            <person name="Barry K."/>
            <person name="Bills G."/>
            <person name="Bluhm B."/>
            <person name="Cannon C."/>
            <person name="Castanera R."/>
            <person name="Culley D."/>
            <person name="Daum C."/>
            <person name="Ezra D."/>
            <person name="Gonzalez J."/>
            <person name="Henrissat B."/>
            <person name="Kuo A."/>
            <person name="Liang C."/>
            <person name="Lipzen A."/>
            <person name="Lutzoni F."/>
            <person name="Magnuson J."/>
            <person name="Mondo S."/>
            <person name="Nolan M."/>
            <person name="Ohm R."/>
            <person name="Pangilinan J."/>
            <person name="Park H.-J."/>
            <person name="Ramirez L."/>
            <person name="Alfaro M."/>
            <person name="Sun H."/>
            <person name="Tritt A."/>
            <person name="Yoshinaga Y."/>
            <person name="Zwiers L.-H."/>
            <person name="Turgeon B."/>
            <person name="Goodwin S."/>
            <person name="Spatafora J."/>
            <person name="Crous P."/>
            <person name="Grigoriev I."/>
        </authorList>
    </citation>
    <scope>NUCLEOTIDE SEQUENCE</scope>
    <source>
        <strain evidence="3">CBS 123094</strain>
    </source>
</reference>
<dbReference type="Pfam" id="PF12657">
    <property type="entry name" value="TFIIIC_delta"/>
    <property type="match status" value="1"/>
</dbReference>
<dbReference type="InterPro" id="IPR024761">
    <property type="entry name" value="TFIIIC_delta_N"/>
</dbReference>
<dbReference type="EMBL" id="ML977556">
    <property type="protein sequence ID" value="KAF2007804.1"/>
    <property type="molecule type" value="Genomic_DNA"/>
</dbReference>
<organism evidence="3 4">
    <name type="scientific">Amniculicola lignicola CBS 123094</name>
    <dbReference type="NCBI Taxonomy" id="1392246"/>
    <lineage>
        <taxon>Eukaryota</taxon>
        <taxon>Fungi</taxon>
        <taxon>Dikarya</taxon>
        <taxon>Ascomycota</taxon>
        <taxon>Pezizomycotina</taxon>
        <taxon>Dothideomycetes</taxon>
        <taxon>Pleosporomycetidae</taxon>
        <taxon>Pleosporales</taxon>
        <taxon>Amniculicolaceae</taxon>
        <taxon>Amniculicola</taxon>
    </lineage>
</organism>
<feature type="domain" description="Transcription factor IIIC 90kDa subunit N-terminal" evidence="1">
    <location>
        <begin position="19"/>
        <end position="475"/>
    </location>
</feature>
<dbReference type="PANTHER" id="PTHR15496">
    <property type="entry name" value="GENERAL TRANSCRIPTION FACTOR 3C POLYPEPTIDE 4 FAMILY"/>
    <property type="match status" value="1"/>
</dbReference>
<evidence type="ECO:0008006" key="5">
    <source>
        <dbReference type="Google" id="ProtNLM"/>
    </source>
</evidence>
<dbReference type="InterPro" id="IPR024764">
    <property type="entry name" value="TFIIIC_Znf"/>
</dbReference>